<evidence type="ECO:0000313" key="1">
    <source>
        <dbReference type="EMBL" id="SHJ41849.1"/>
    </source>
</evidence>
<dbReference type="AlphaFoldDB" id="A0A1M6J5D0"/>
<dbReference type="RefSeq" id="WP_073008242.1">
    <property type="nucleotide sequence ID" value="NZ_FQZO01000005.1"/>
</dbReference>
<gene>
    <name evidence="1" type="ORF">SAMN05444401_2953</name>
</gene>
<dbReference type="EMBL" id="FQZO01000005">
    <property type="protein sequence ID" value="SHJ41849.1"/>
    <property type="molecule type" value="Genomic_DNA"/>
</dbReference>
<dbReference type="STRING" id="1121298.SAMN05444401_2953"/>
<evidence type="ECO:0000313" key="2">
    <source>
        <dbReference type="Proteomes" id="UP000184080"/>
    </source>
</evidence>
<accession>A0A1M6J5D0</accession>
<sequence>MAIEKLEKKDNIVIWMYNENSIKITKKKIIDYLYNKEEKLILLIFEDEDIYPVLEGINEDGTLRFYFKSIDEMGVSRFTSHPYIDIPVIGWQKEDDLYTDYYFSANPINGELTKHFRAY</sequence>
<dbReference type="OrthoDB" id="9948174at2"/>
<dbReference type="Proteomes" id="UP000184080">
    <property type="component" value="Unassembled WGS sequence"/>
</dbReference>
<organism evidence="1 2">
    <name type="scientific">Clostridium amylolyticum</name>
    <dbReference type="NCBI Taxonomy" id="1121298"/>
    <lineage>
        <taxon>Bacteria</taxon>
        <taxon>Bacillati</taxon>
        <taxon>Bacillota</taxon>
        <taxon>Clostridia</taxon>
        <taxon>Eubacteriales</taxon>
        <taxon>Clostridiaceae</taxon>
        <taxon>Clostridium</taxon>
    </lineage>
</organism>
<keyword evidence="2" id="KW-1185">Reference proteome</keyword>
<reference evidence="1 2" key="1">
    <citation type="submission" date="2016-11" db="EMBL/GenBank/DDBJ databases">
        <authorList>
            <person name="Jaros S."/>
            <person name="Januszkiewicz K."/>
            <person name="Wedrychowicz H."/>
        </authorList>
    </citation>
    <scope>NUCLEOTIDE SEQUENCE [LARGE SCALE GENOMIC DNA]</scope>
    <source>
        <strain evidence="1 2">DSM 21864</strain>
    </source>
</reference>
<proteinExistence type="predicted"/>
<name>A0A1M6J5D0_9CLOT</name>
<protein>
    <submittedName>
        <fullName evidence="1">Uncharacterized protein</fullName>
    </submittedName>
</protein>